<organism evidence="2 3">
    <name type="scientific">Thalassotalea euphylliae</name>
    <dbReference type="NCBI Taxonomy" id="1655234"/>
    <lineage>
        <taxon>Bacteria</taxon>
        <taxon>Pseudomonadati</taxon>
        <taxon>Pseudomonadota</taxon>
        <taxon>Gammaproteobacteria</taxon>
        <taxon>Alteromonadales</taxon>
        <taxon>Colwelliaceae</taxon>
        <taxon>Thalassotalea</taxon>
    </lineage>
</organism>
<accession>A0A3E0UFC7</accession>
<protein>
    <submittedName>
        <fullName evidence="2">FkbM family methyltransferase</fullName>
    </submittedName>
</protein>
<feature type="domain" description="Methyltransferase FkbM" evidence="1">
    <location>
        <begin position="30"/>
        <end position="206"/>
    </location>
</feature>
<comment type="caution">
    <text evidence="2">The sequence shown here is derived from an EMBL/GenBank/DDBJ whole genome shotgun (WGS) entry which is preliminary data.</text>
</comment>
<dbReference type="Proteomes" id="UP000256999">
    <property type="component" value="Unassembled WGS sequence"/>
</dbReference>
<dbReference type="GO" id="GO:0032259">
    <property type="term" value="P:methylation"/>
    <property type="evidence" value="ECO:0007669"/>
    <property type="project" value="UniProtKB-KW"/>
</dbReference>
<dbReference type="AlphaFoldDB" id="A0A3E0UFC7"/>
<name>A0A3E0UFC7_9GAMM</name>
<gene>
    <name evidence="2" type="ORF">DXX92_05370</name>
</gene>
<dbReference type="Pfam" id="PF05050">
    <property type="entry name" value="Methyltransf_21"/>
    <property type="match status" value="1"/>
</dbReference>
<evidence type="ECO:0000313" key="3">
    <source>
        <dbReference type="Proteomes" id="UP000256999"/>
    </source>
</evidence>
<proteinExistence type="predicted"/>
<dbReference type="PANTHER" id="PTHR36973:SF4">
    <property type="entry name" value="NODULATION PROTEIN"/>
    <property type="match status" value="1"/>
</dbReference>
<dbReference type="RefSeq" id="WP_115999510.1">
    <property type="nucleotide sequence ID" value="NZ_QUOV01000001.1"/>
</dbReference>
<dbReference type="OrthoDB" id="292760at2"/>
<dbReference type="InterPro" id="IPR006342">
    <property type="entry name" value="FkbM_mtfrase"/>
</dbReference>
<reference evidence="2 3" key="1">
    <citation type="submission" date="2018-08" db="EMBL/GenBank/DDBJ databases">
        <title>Thalassotalea euphylliae genome.</title>
        <authorList>
            <person name="Summers S."/>
            <person name="Rice S.A."/>
            <person name="Freckelton M.L."/>
            <person name="Nedved B.T."/>
            <person name="Hadfield M.G."/>
        </authorList>
    </citation>
    <scope>NUCLEOTIDE SEQUENCE [LARGE SCALE GENOMIC DNA]</scope>
    <source>
        <strain evidence="2 3">H2</strain>
    </source>
</reference>
<keyword evidence="2" id="KW-0808">Transferase</keyword>
<dbReference type="PANTHER" id="PTHR36973">
    <property type="entry name" value="SLL1456 PROTEIN-RELATED"/>
    <property type="match status" value="1"/>
</dbReference>
<evidence type="ECO:0000259" key="1">
    <source>
        <dbReference type="Pfam" id="PF05050"/>
    </source>
</evidence>
<sequence>MLLNSIAKHLSFKKTSLLHEFEQTPLGFIDVGARGGVHELVEPFAMYTAVLAFEPDKKECLRLQAIEEVTAPWASFTLEASALSDERGSAELVLMSAPTNHSLRAPNLQLTDRYQMEKWREIGREPLQVDTLDNIIQRNKSQVNPVAEFIKLDTQGSEHEILTGATETIREQTVAIVCEVSFAELYKGQKLFSEVEQQMRSLGFSFYGFTSMFSRSQKQLNKLTNGTKERPFYTDAIFFKDPLSSLSNSEHQSERQSKSLFVISLLLGYFDFALELAKATWLINACSTEINAIATLVDELSKLDAQAEQAALNDLVSNIQATPEKIHLHIGAFVDARRANNDFHDVLNTLATPQPK</sequence>
<evidence type="ECO:0000313" key="2">
    <source>
        <dbReference type="EMBL" id="REL34835.1"/>
    </source>
</evidence>
<dbReference type="EMBL" id="QUOV01000001">
    <property type="protein sequence ID" value="REL34835.1"/>
    <property type="molecule type" value="Genomic_DNA"/>
</dbReference>
<dbReference type="InterPro" id="IPR029063">
    <property type="entry name" value="SAM-dependent_MTases_sf"/>
</dbReference>
<dbReference type="NCBIfam" id="TIGR01444">
    <property type="entry name" value="fkbM_fam"/>
    <property type="match status" value="1"/>
</dbReference>
<dbReference type="GO" id="GO:0008171">
    <property type="term" value="F:O-methyltransferase activity"/>
    <property type="evidence" value="ECO:0007669"/>
    <property type="project" value="TreeGrafter"/>
</dbReference>
<dbReference type="InterPro" id="IPR053188">
    <property type="entry name" value="FkbM_Methyltransferase"/>
</dbReference>
<dbReference type="Gene3D" id="3.40.50.150">
    <property type="entry name" value="Vaccinia Virus protein VP39"/>
    <property type="match status" value="1"/>
</dbReference>
<dbReference type="SUPFAM" id="SSF53335">
    <property type="entry name" value="S-adenosyl-L-methionine-dependent methyltransferases"/>
    <property type="match status" value="1"/>
</dbReference>
<keyword evidence="2" id="KW-0489">Methyltransferase</keyword>